<sequence length="167" mass="20419">MIDKLFPLDKNYILRQAQFALEEELLDQMVYELKKSYTHLYNPLQLMDETYERILDTFEFPTDRIRLIYRQLCGIYRFRNGDNQLELLFDGRSHFDKFKEEWESTFLFWVKNLGQHEQYVKTMLRMTLLFDTESRAEWAENNCKGFINQYFELKVVKRQGELRLKVG</sequence>
<protein>
    <submittedName>
        <fullName evidence="1">Uncharacterized protein</fullName>
    </submittedName>
</protein>
<reference evidence="1 2" key="1">
    <citation type="submission" date="2023-08" db="EMBL/GenBank/DDBJ databases">
        <title>Draft genome sequence of Algoriphagus taiwanensis.</title>
        <authorList>
            <person name="Takatani N."/>
            <person name="Hosokawa M."/>
            <person name="Sawabe T."/>
        </authorList>
    </citation>
    <scope>NUCLEOTIDE SEQUENCE [LARGE SCALE GENOMIC DNA]</scope>
    <source>
        <strain evidence="1 2">JCM 19755</strain>
    </source>
</reference>
<gene>
    <name evidence="1" type="ORF">Ataiwa_23560</name>
</gene>
<dbReference type="Proteomes" id="UP001307705">
    <property type="component" value="Unassembled WGS sequence"/>
</dbReference>
<evidence type="ECO:0000313" key="1">
    <source>
        <dbReference type="EMBL" id="GMQ34084.1"/>
    </source>
</evidence>
<name>A0ABQ6Q1K0_9BACT</name>
<dbReference type="EMBL" id="BTPE01000007">
    <property type="protein sequence ID" value="GMQ34084.1"/>
    <property type="molecule type" value="Genomic_DNA"/>
</dbReference>
<accession>A0ABQ6Q1K0</accession>
<comment type="caution">
    <text evidence="1">The sequence shown here is derived from an EMBL/GenBank/DDBJ whole genome shotgun (WGS) entry which is preliminary data.</text>
</comment>
<evidence type="ECO:0000313" key="2">
    <source>
        <dbReference type="Proteomes" id="UP001307705"/>
    </source>
</evidence>
<keyword evidence="2" id="KW-1185">Reference proteome</keyword>
<dbReference type="RefSeq" id="WP_338228916.1">
    <property type="nucleotide sequence ID" value="NZ_BTPE01000007.1"/>
</dbReference>
<proteinExistence type="predicted"/>
<organism evidence="1 2">
    <name type="scientific">Algoriphagus taiwanensis</name>
    <dbReference type="NCBI Taxonomy" id="1445656"/>
    <lineage>
        <taxon>Bacteria</taxon>
        <taxon>Pseudomonadati</taxon>
        <taxon>Bacteroidota</taxon>
        <taxon>Cytophagia</taxon>
        <taxon>Cytophagales</taxon>
        <taxon>Cyclobacteriaceae</taxon>
        <taxon>Algoriphagus</taxon>
    </lineage>
</organism>